<protein>
    <recommendedName>
        <fullName evidence="1">NADAR domain-containing protein</fullName>
    </recommendedName>
</protein>
<reference evidence="2" key="1">
    <citation type="submission" date="2013-12" db="EMBL/GenBank/DDBJ databases">
        <title>The Genome Sequence of Aphanomyces astaci APO3.</title>
        <authorList>
            <consortium name="The Broad Institute Genomics Platform"/>
            <person name="Russ C."/>
            <person name="Tyler B."/>
            <person name="van West P."/>
            <person name="Dieguez-Uribeondo J."/>
            <person name="Young S.K."/>
            <person name="Zeng Q."/>
            <person name="Gargeya S."/>
            <person name="Fitzgerald M."/>
            <person name="Abouelleil A."/>
            <person name="Alvarado L."/>
            <person name="Chapman S.B."/>
            <person name="Gainer-Dewar J."/>
            <person name="Goldberg J."/>
            <person name="Griggs A."/>
            <person name="Gujja S."/>
            <person name="Hansen M."/>
            <person name="Howarth C."/>
            <person name="Imamovic A."/>
            <person name="Ireland A."/>
            <person name="Larimer J."/>
            <person name="McCowan C."/>
            <person name="Murphy C."/>
            <person name="Pearson M."/>
            <person name="Poon T.W."/>
            <person name="Priest M."/>
            <person name="Roberts A."/>
            <person name="Saif S."/>
            <person name="Shea T."/>
            <person name="Sykes S."/>
            <person name="Wortman J."/>
            <person name="Nusbaum C."/>
            <person name="Birren B."/>
        </authorList>
    </citation>
    <scope>NUCLEOTIDE SEQUENCE [LARGE SCALE GENOMIC DNA]</scope>
    <source>
        <strain evidence="2">APO3</strain>
    </source>
</reference>
<evidence type="ECO:0000313" key="2">
    <source>
        <dbReference type="EMBL" id="ETV65160.1"/>
    </source>
</evidence>
<proteinExistence type="predicted"/>
<dbReference type="OrthoDB" id="206452at2759"/>
<name>W4FCH0_APHAT</name>
<dbReference type="GeneID" id="20820049"/>
<feature type="domain" description="NADAR" evidence="1">
    <location>
        <begin position="26"/>
        <end position="182"/>
    </location>
</feature>
<dbReference type="InterPro" id="IPR037238">
    <property type="entry name" value="YbiA-like_sf"/>
</dbReference>
<dbReference type="SUPFAM" id="SSF143990">
    <property type="entry name" value="YbiA-like"/>
    <property type="match status" value="2"/>
</dbReference>
<organism evidence="2">
    <name type="scientific">Aphanomyces astaci</name>
    <name type="common">Crayfish plague agent</name>
    <dbReference type="NCBI Taxonomy" id="112090"/>
    <lineage>
        <taxon>Eukaryota</taxon>
        <taxon>Sar</taxon>
        <taxon>Stramenopiles</taxon>
        <taxon>Oomycota</taxon>
        <taxon>Saprolegniomycetes</taxon>
        <taxon>Saprolegniales</taxon>
        <taxon>Verrucalvaceae</taxon>
        <taxon>Aphanomyces</taxon>
    </lineage>
</organism>
<dbReference type="Pfam" id="PF08719">
    <property type="entry name" value="NADAR"/>
    <property type="match status" value="2"/>
</dbReference>
<dbReference type="RefSeq" id="XP_009845365.1">
    <property type="nucleotide sequence ID" value="XM_009847063.1"/>
</dbReference>
<dbReference type="CDD" id="cd15457">
    <property type="entry name" value="NADAR"/>
    <property type="match status" value="2"/>
</dbReference>
<dbReference type="STRING" id="112090.W4FCH0"/>
<accession>W4FCH0</accession>
<dbReference type="NCBIfam" id="TIGR02464">
    <property type="entry name" value="ribofla_fusion"/>
    <property type="match status" value="2"/>
</dbReference>
<dbReference type="Gene3D" id="1.10.357.40">
    <property type="entry name" value="YbiA-like"/>
    <property type="match status" value="2"/>
</dbReference>
<sequence>MITSLPCCREDLCAALARGDSFTYMYFYDHKPSRELTSACFSQWFEAPFSIDDISYHTAEHFMMAEKARLFHDKETLADILGATDPATAKAYGRSVNNFDEGVWCRHRFDIVVRANTAKFGQNEALKAYLLGTKKHILVEASPRDPIWGIGLSSKNEHAQNPKHWRGLNLLGFALMTVRELLQADEYPAASSGLDGTFLSQAFPAPFQVNQVKYATAEHYMMARKAALFGDVEIRDRILETLDPDQAKALGRQAKDFDQELCVTHRDSIVQSGNLAKFSDPANLHLKQLLLATGDLVLVDATETDKLWGIGLPPTHKHATTPGEWPGLNLLGFALMAVRCQLMT</sequence>
<gene>
    <name evidence="2" type="ORF">H257_18053</name>
</gene>
<evidence type="ECO:0000259" key="1">
    <source>
        <dbReference type="Pfam" id="PF08719"/>
    </source>
</evidence>
<dbReference type="InterPro" id="IPR012816">
    <property type="entry name" value="NADAR"/>
</dbReference>
<dbReference type="VEuPathDB" id="FungiDB:H257_18053"/>
<dbReference type="AlphaFoldDB" id="W4FCH0"/>
<feature type="domain" description="NADAR" evidence="1">
    <location>
        <begin position="197"/>
        <end position="342"/>
    </location>
</feature>
<dbReference type="EMBL" id="KI913246">
    <property type="protein sequence ID" value="ETV65160.1"/>
    <property type="molecule type" value="Genomic_DNA"/>
</dbReference>